<dbReference type="GO" id="GO:0015833">
    <property type="term" value="P:peptide transport"/>
    <property type="evidence" value="ECO:0007669"/>
    <property type="project" value="TreeGrafter"/>
</dbReference>
<dbReference type="Gene3D" id="3.10.105.10">
    <property type="entry name" value="Dipeptide-binding Protein, Domain 3"/>
    <property type="match status" value="1"/>
</dbReference>
<feature type="chain" id="PRO_5016721625" evidence="2">
    <location>
        <begin position="28"/>
        <end position="500"/>
    </location>
</feature>
<dbReference type="InterPro" id="IPR030678">
    <property type="entry name" value="Peptide/Ni-bd"/>
</dbReference>
<dbReference type="Gene3D" id="3.40.190.10">
    <property type="entry name" value="Periplasmic binding protein-like II"/>
    <property type="match status" value="1"/>
</dbReference>
<organism evidence="4 5">
    <name type="scientific">Brevibacterium celere</name>
    <dbReference type="NCBI Taxonomy" id="225845"/>
    <lineage>
        <taxon>Bacteria</taxon>
        <taxon>Bacillati</taxon>
        <taxon>Actinomycetota</taxon>
        <taxon>Actinomycetes</taxon>
        <taxon>Micrococcales</taxon>
        <taxon>Brevibacteriaceae</taxon>
        <taxon>Brevibacterium</taxon>
    </lineage>
</organism>
<feature type="domain" description="Solute-binding protein family 5" evidence="3">
    <location>
        <begin position="81"/>
        <end position="408"/>
    </location>
</feature>
<gene>
    <name evidence="4" type="ORF">DFO65_109125</name>
</gene>
<dbReference type="GO" id="GO:0042597">
    <property type="term" value="C:periplasmic space"/>
    <property type="evidence" value="ECO:0007669"/>
    <property type="project" value="UniProtKB-ARBA"/>
</dbReference>
<dbReference type="EMBL" id="QNSB01000009">
    <property type="protein sequence ID" value="RBP70352.1"/>
    <property type="molecule type" value="Genomic_DNA"/>
</dbReference>
<dbReference type="PROSITE" id="PS51257">
    <property type="entry name" value="PROKAR_LIPOPROTEIN"/>
    <property type="match status" value="1"/>
</dbReference>
<name>A0A366IG38_9MICO</name>
<dbReference type="PANTHER" id="PTHR30290">
    <property type="entry name" value="PERIPLASMIC BINDING COMPONENT OF ABC TRANSPORTER"/>
    <property type="match status" value="1"/>
</dbReference>
<dbReference type="InterPro" id="IPR000914">
    <property type="entry name" value="SBP_5_dom"/>
</dbReference>
<evidence type="ECO:0000256" key="2">
    <source>
        <dbReference type="SAM" id="SignalP"/>
    </source>
</evidence>
<dbReference type="Pfam" id="PF00496">
    <property type="entry name" value="SBP_bac_5"/>
    <property type="match status" value="1"/>
</dbReference>
<comment type="caution">
    <text evidence="4">The sequence shown here is derived from an EMBL/GenBank/DDBJ whole genome shotgun (WGS) entry which is preliminary data.</text>
</comment>
<dbReference type="GO" id="GO:1904680">
    <property type="term" value="F:peptide transmembrane transporter activity"/>
    <property type="evidence" value="ECO:0007669"/>
    <property type="project" value="TreeGrafter"/>
</dbReference>
<evidence type="ECO:0000259" key="3">
    <source>
        <dbReference type="Pfam" id="PF00496"/>
    </source>
</evidence>
<sequence>MKTPRTTIWVAVATAAALVLSACSAGASDPGETTRQDSMTIAFTAEPVNLDFTSTGGVAIPEALMDNVYESLVRVDGDGAIQPALATEWEVSEDRKTYTFGLQEGVTFSNGAEFTADDVKFSYERVQKDWKNPLKAKMDVVDSIEAVDEHTVRITLKEPSNTWLYNLTTLVGAVFDTEGTKDLANEAIGTGPFRIDDFTRGQSIDFVAREDYWGETPAVKNVQFKYFKDAVSASNALQSGEIDVISNLQAPELAGEFQSDDYRIISGTTNGEVVLSMNNAEGIFADKRAREAVMHAIDRKAVLDTAWAGYGELIGSMVPPTDPYYEDLTGAWPYDPEKAKEKVREAGIDGEEFAFTVPNLPYAKAISEIVSAQLEEVGLKAKIETQEFPAVWLDKTFTQHDYDMSVINHAEPRDILTVFSKDYYTGYDDSTITPIAEEADRGTEEEYIAGMKTIARTITEDAAANFLFLFPNLVVAKSGVEGIPVNRVSDSFRIADLSWN</sequence>
<dbReference type="PANTHER" id="PTHR30290:SF38">
    <property type="entry name" value="D,D-DIPEPTIDE-BINDING PERIPLASMIC PROTEIN DDPA-RELATED"/>
    <property type="match status" value="1"/>
</dbReference>
<evidence type="ECO:0000256" key="1">
    <source>
        <dbReference type="ARBA" id="ARBA00022729"/>
    </source>
</evidence>
<reference evidence="4 5" key="1">
    <citation type="submission" date="2018-06" db="EMBL/GenBank/DDBJ databases">
        <title>Freshwater and sediment microbial communities from various areas in North America, analyzing microbe dynamics in response to fracking.</title>
        <authorList>
            <person name="Lamendella R."/>
        </authorList>
    </citation>
    <scope>NUCLEOTIDE SEQUENCE [LARGE SCALE GENOMIC DNA]</scope>
    <source>
        <strain evidence="4 5">3b_TX</strain>
    </source>
</reference>
<proteinExistence type="predicted"/>
<dbReference type="RefSeq" id="WP_113904916.1">
    <property type="nucleotide sequence ID" value="NZ_QNSB01000009.1"/>
</dbReference>
<accession>A0A366IG38</accession>
<keyword evidence="1 2" id="KW-0732">Signal</keyword>
<dbReference type="InterPro" id="IPR039424">
    <property type="entry name" value="SBP_5"/>
</dbReference>
<dbReference type="CDD" id="cd08494">
    <property type="entry name" value="PBP2_NikA_DppA_OppA_like_6"/>
    <property type="match status" value="1"/>
</dbReference>
<protein>
    <submittedName>
        <fullName evidence="4">Peptide/nickel transport system substrate-binding protein</fullName>
    </submittedName>
</protein>
<evidence type="ECO:0000313" key="5">
    <source>
        <dbReference type="Proteomes" id="UP000253509"/>
    </source>
</evidence>
<dbReference type="AlphaFoldDB" id="A0A366IG38"/>
<dbReference type="SUPFAM" id="SSF53850">
    <property type="entry name" value="Periplasmic binding protein-like II"/>
    <property type="match status" value="1"/>
</dbReference>
<feature type="signal peptide" evidence="2">
    <location>
        <begin position="1"/>
        <end position="27"/>
    </location>
</feature>
<dbReference type="GO" id="GO:0043190">
    <property type="term" value="C:ATP-binding cassette (ABC) transporter complex"/>
    <property type="evidence" value="ECO:0007669"/>
    <property type="project" value="InterPro"/>
</dbReference>
<dbReference type="PIRSF" id="PIRSF002741">
    <property type="entry name" value="MppA"/>
    <property type="match status" value="1"/>
</dbReference>
<dbReference type="Proteomes" id="UP000253509">
    <property type="component" value="Unassembled WGS sequence"/>
</dbReference>
<keyword evidence="5" id="KW-1185">Reference proteome</keyword>
<evidence type="ECO:0000313" key="4">
    <source>
        <dbReference type="EMBL" id="RBP70352.1"/>
    </source>
</evidence>